<evidence type="ECO:0000259" key="3">
    <source>
        <dbReference type="Pfam" id="PF24785"/>
    </source>
</evidence>
<dbReference type="SUPFAM" id="SSF52833">
    <property type="entry name" value="Thioredoxin-like"/>
    <property type="match status" value="1"/>
</dbReference>
<dbReference type="CTD" id="8232025"/>
<dbReference type="EnsemblMetazoa" id="PHUM354410-RA">
    <property type="protein sequence ID" value="PHUM354410-PA"/>
    <property type="gene ID" value="PHUM354410"/>
</dbReference>
<feature type="domain" description="RXYLT1 C-terminal" evidence="3">
    <location>
        <begin position="487"/>
        <end position="634"/>
    </location>
</feature>
<dbReference type="Pfam" id="PF24785">
    <property type="entry name" value="RXYLT1_C"/>
    <property type="match status" value="1"/>
</dbReference>
<keyword evidence="7" id="KW-1185">Reference proteome</keyword>
<evidence type="ECO:0000313" key="5">
    <source>
        <dbReference type="EMBL" id="EEB15192.1"/>
    </source>
</evidence>
<sequence length="646" mass="73086">MNKISAESGFQLLYRFNEKPSLSDLDNILFPNGLKGGDIVQLTGESAIGKSTLLLKYLTKSLLPKYYNGVFLGGLNVGVILIDTSHGISILKLVCLMEKFISQTCECLTKSESIEILSNPDNVKDIVNNSLKNLIILKTYTSLQLEMNYYSIEKILATDSKSSMIIIDKLSAAIKSTCPSVDVASKNGSPGSFEVSINGELVYSKLRTMAFPDFDSVLEVVKEVESGEFPRKIEKQQPITNFMRYSSKFFIKILLMCLVIILICLSYNIYLTAENSFNKSSTLLKKTKSVKIEKIDMGQVKLFNNAENSFEDMYNFKVDLKFLRKKKSNNNNLKKQYSKHEIEIWGKASIGDYLWNHILDGNSTTYANGLIKHGEIKIQNLLFRFRSGPGIVQTTVPTSVKNLILVLNGKDDVKIKFSKNWLDYLIHFKNLKNVGVVLLGDEKCDNNWILQYLKTRGGLVDFVFLIYDCKLIDNREFYQWPLGVATYRGFPLLKLNHVNVDVARQHLCSFMGTVYKNSTRVLLTQILKKSNKCFVASRDNWVPGETYESMSRYLKKLSDSDLTLNPVGQNTECYRIYEALSLGTVPIVENVVTPGDCDSGKNSPLRLLKEHNAPLIFIDDWNDLNSVLESERGKKYSNGTMILKGK</sequence>
<dbReference type="HOGENOM" id="CLU_424100_0_0_1"/>
<organism>
    <name type="scientific">Pediculus humanus subsp. corporis</name>
    <name type="common">Body louse</name>
    <dbReference type="NCBI Taxonomy" id="121224"/>
    <lineage>
        <taxon>Eukaryota</taxon>
        <taxon>Metazoa</taxon>
        <taxon>Ecdysozoa</taxon>
        <taxon>Arthropoda</taxon>
        <taxon>Hexapoda</taxon>
        <taxon>Insecta</taxon>
        <taxon>Pterygota</taxon>
        <taxon>Neoptera</taxon>
        <taxon>Paraneoptera</taxon>
        <taxon>Psocodea</taxon>
        <taxon>Troctomorpha</taxon>
        <taxon>Phthiraptera</taxon>
        <taxon>Anoplura</taxon>
        <taxon>Pediculidae</taxon>
        <taxon>Pediculus</taxon>
    </lineage>
</organism>
<dbReference type="STRING" id="121224.E0VP86"/>
<protein>
    <submittedName>
        <fullName evidence="5 6">Transmembrane protein, putative</fullName>
    </submittedName>
</protein>
<dbReference type="GO" id="GO:0035269">
    <property type="term" value="P:protein O-linked glycosylation via mannose"/>
    <property type="evidence" value="ECO:0007669"/>
    <property type="project" value="InterPro"/>
</dbReference>
<keyword evidence="2" id="KW-1133">Transmembrane helix</keyword>
<keyword evidence="2 5" id="KW-0812">Transmembrane</keyword>
<evidence type="ECO:0000259" key="4">
    <source>
        <dbReference type="Pfam" id="PF24786"/>
    </source>
</evidence>
<dbReference type="Gene3D" id="3.40.50.300">
    <property type="entry name" value="P-loop containing nucleotide triphosphate hydrolases"/>
    <property type="match status" value="1"/>
</dbReference>
<dbReference type="Pfam" id="PF24786">
    <property type="entry name" value="RXYLT1_N"/>
    <property type="match status" value="1"/>
</dbReference>
<dbReference type="InterPro" id="IPR011893">
    <property type="entry name" value="Selenoprotein_Rdx-typ"/>
</dbReference>
<gene>
    <name evidence="6" type="primary">8232025</name>
    <name evidence="5" type="ORF">Phum_PHUM354410</name>
</gene>
<dbReference type="eggNOG" id="KOG2859">
    <property type="taxonomic scope" value="Eukaryota"/>
</dbReference>
<dbReference type="InterPro" id="IPR057538">
    <property type="entry name" value="RXYLT1_C"/>
</dbReference>
<keyword evidence="1" id="KW-0676">Redox-active center</keyword>
<dbReference type="PANTHER" id="PTHR15576:SF1">
    <property type="entry name" value="RIBITOL-5-PHOSPHATE XYLOSYLTRANSFERASE 1"/>
    <property type="match status" value="1"/>
</dbReference>
<dbReference type="GO" id="GO:0005794">
    <property type="term" value="C:Golgi apparatus"/>
    <property type="evidence" value="ECO:0007669"/>
    <property type="project" value="TreeGrafter"/>
</dbReference>
<dbReference type="InterPro" id="IPR027417">
    <property type="entry name" value="P-loop_NTPase"/>
</dbReference>
<dbReference type="PANTHER" id="PTHR15576">
    <property type="entry name" value="RIBITOL-5-PHOSPHATE XYLOSYLTRANSFERASE 1"/>
    <property type="match status" value="1"/>
</dbReference>
<dbReference type="VEuPathDB" id="VectorBase:PHUM354410"/>
<keyword evidence="2" id="KW-0472">Membrane</keyword>
<dbReference type="InterPro" id="IPR055286">
    <property type="entry name" value="RXYLT1-like"/>
</dbReference>
<dbReference type="SUPFAM" id="SSF52540">
    <property type="entry name" value="P-loop containing nucleoside triphosphate hydrolases"/>
    <property type="match status" value="1"/>
</dbReference>
<reference evidence="5" key="1">
    <citation type="submission" date="2007-04" db="EMBL/GenBank/DDBJ databases">
        <title>Annotation of Pediculus humanus corporis strain USDA.</title>
        <authorList>
            <person name="Kirkness E."/>
            <person name="Hannick L."/>
            <person name="Hass B."/>
            <person name="Bruggner R."/>
            <person name="Lawson D."/>
            <person name="Bidwell S."/>
            <person name="Joardar V."/>
            <person name="Caler E."/>
            <person name="Walenz B."/>
            <person name="Inman J."/>
            <person name="Schobel S."/>
            <person name="Galinsky K."/>
            <person name="Amedeo P."/>
            <person name="Strausberg R."/>
        </authorList>
    </citation>
    <scope>NUCLEOTIDE SEQUENCE</scope>
    <source>
        <strain evidence="5">USDA</strain>
    </source>
</reference>
<reference evidence="6" key="3">
    <citation type="submission" date="2020-05" db="UniProtKB">
        <authorList>
            <consortium name="EnsemblMetazoa"/>
        </authorList>
    </citation>
    <scope>IDENTIFICATION</scope>
    <source>
        <strain evidence="6">USDA</strain>
    </source>
</reference>
<evidence type="ECO:0000256" key="1">
    <source>
        <dbReference type="ARBA" id="ARBA00023284"/>
    </source>
</evidence>
<dbReference type="Proteomes" id="UP000009046">
    <property type="component" value="Unassembled WGS sequence"/>
</dbReference>
<proteinExistence type="predicted"/>
<name>E0VP86_PEDHC</name>
<dbReference type="NCBIfam" id="TIGR02174">
    <property type="entry name" value="CXXU_selWTH"/>
    <property type="match status" value="1"/>
</dbReference>
<dbReference type="InterPro" id="IPR057539">
    <property type="entry name" value="RXYLT1_N"/>
</dbReference>
<feature type="transmembrane region" description="Helical" evidence="2">
    <location>
        <begin position="249"/>
        <end position="270"/>
    </location>
</feature>
<evidence type="ECO:0000256" key="2">
    <source>
        <dbReference type="SAM" id="Phobius"/>
    </source>
</evidence>
<dbReference type="GO" id="GO:0120053">
    <property type="term" value="F:ribitol beta-1,4-xylosyltransferase activity"/>
    <property type="evidence" value="ECO:0007669"/>
    <property type="project" value="InterPro"/>
</dbReference>
<dbReference type="InParanoid" id="E0VP86"/>
<feature type="domain" description="RXYLT1 N-terminal" evidence="4">
    <location>
        <begin position="342"/>
        <end position="481"/>
    </location>
</feature>
<dbReference type="AlphaFoldDB" id="E0VP86"/>
<dbReference type="InterPro" id="IPR036249">
    <property type="entry name" value="Thioredoxin-like_sf"/>
</dbReference>
<dbReference type="Pfam" id="PF10262">
    <property type="entry name" value="Rdx"/>
    <property type="match status" value="1"/>
</dbReference>
<reference evidence="5" key="2">
    <citation type="submission" date="2007-04" db="EMBL/GenBank/DDBJ databases">
        <title>The genome of the human body louse.</title>
        <authorList>
            <consortium name="The Human Body Louse Genome Consortium"/>
            <person name="Kirkness E."/>
            <person name="Walenz B."/>
            <person name="Hass B."/>
            <person name="Bruggner R."/>
            <person name="Strausberg R."/>
        </authorList>
    </citation>
    <scope>NUCLEOTIDE SEQUENCE</scope>
    <source>
        <strain evidence="5">USDA</strain>
    </source>
</reference>
<dbReference type="EMBL" id="DS235357">
    <property type="protein sequence ID" value="EEB15192.1"/>
    <property type="molecule type" value="Genomic_DNA"/>
</dbReference>
<evidence type="ECO:0000313" key="6">
    <source>
        <dbReference type="EnsemblMetazoa" id="PHUM354410-PA"/>
    </source>
</evidence>
<dbReference type="KEGG" id="phu:Phum_PHUM354410"/>
<dbReference type="RefSeq" id="XP_002427930.1">
    <property type="nucleotide sequence ID" value="XM_002427885.1"/>
</dbReference>
<dbReference type="GeneID" id="8232025"/>
<evidence type="ECO:0000313" key="7">
    <source>
        <dbReference type="Proteomes" id="UP000009046"/>
    </source>
</evidence>
<accession>E0VP86</accession>
<dbReference type="EMBL" id="AAZO01004118">
    <property type="status" value="NOT_ANNOTATED_CDS"/>
    <property type="molecule type" value="Genomic_DNA"/>
</dbReference>
<dbReference type="OrthoDB" id="8560686at2759"/>